<reference evidence="10 11" key="1">
    <citation type="journal article" date="2018" name="IMA Fungus">
        <title>IMA Genome-F 9: Draft genome sequence of Annulohypoxylon stygium, Aspergillus mulundensis, Berkeleyomyces basicola (syn. Thielaviopsis basicola), Ceratocystis smalleyi, two Cercospora beticola strains, Coleophoma cylindrospora, Fusarium fracticaudum, Phialophora cf. hyalina, and Morchella septimelata.</title>
        <authorList>
            <person name="Wingfield B.D."/>
            <person name="Bills G.F."/>
            <person name="Dong Y."/>
            <person name="Huang W."/>
            <person name="Nel W.J."/>
            <person name="Swalarsk-Parry B.S."/>
            <person name="Vaghefi N."/>
            <person name="Wilken P.M."/>
            <person name="An Z."/>
            <person name="de Beer Z.W."/>
            <person name="De Vos L."/>
            <person name="Chen L."/>
            <person name="Duong T.A."/>
            <person name="Gao Y."/>
            <person name="Hammerbacher A."/>
            <person name="Kikkert J.R."/>
            <person name="Li Y."/>
            <person name="Li H."/>
            <person name="Li K."/>
            <person name="Li Q."/>
            <person name="Liu X."/>
            <person name="Ma X."/>
            <person name="Naidoo K."/>
            <person name="Pethybridge S.J."/>
            <person name="Sun J."/>
            <person name="Steenkamp E.T."/>
            <person name="van der Nest M.A."/>
            <person name="van Wyk S."/>
            <person name="Wingfield M.J."/>
            <person name="Xiong C."/>
            <person name="Yue Q."/>
            <person name="Zhang X."/>
        </authorList>
    </citation>
    <scope>NUCLEOTIDE SEQUENCE [LARGE SCALE GENOMIC DNA]</scope>
    <source>
        <strain evidence="10 11">DSM 5745</strain>
    </source>
</reference>
<evidence type="ECO:0000256" key="8">
    <source>
        <dbReference type="SAM" id="MobiDB-lite"/>
    </source>
</evidence>
<gene>
    <name evidence="10" type="ORF">DSM5745_07695</name>
</gene>
<feature type="domain" description="C2H2-type" evidence="9">
    <location>
        <begin position="164"/>
        <end position="195"/>
    </location>
</feature>
<dbReference type="EMBL" id="PVWQ01000009">
    <property type="protein sequence ID" value="RDW72523.1"/>
    <property type="molecule type" value="Genomic_DNA"/>
</dbReference>
<dbReference type="GO" id="GO:0005634">
    <property type="term" value="C:nucleus"/>
    <property type="evidence" value="ECO:0007669"/>
    <property type="project" value="UniProtKB-SubCell"/>
</dbReference>
<feature type="compositionally biased region" description="Low complexity" evidence="8">
    <location>
        <begin position="52"/>
        <end position="63"/>
    </location>
</feature>
<evidence type="ECO:0000256" key="3">
    <source>
        <dbReference type="ARBA" id="ARBA00022737"/>
    </source>
</evidence>
<accession>A0A3D8REN5</accession>
<dbReference type="STRING" id="1810919.A0A3D8REN5"/>
<evidence type="ECO:0000313" key="10">
    <source>
        <dbReference type="EMBL" id="RDW72523.1"/>
    </source>
</evidence>
<comment type="subcellular location">
    <subcellularLocation>
        <location evidence="1">Nucleus</location>
    </subcellularLocation>
</comment>
<dbReference type="GO" id="GO:0045944">
    <property type="term" value="P:positive regulation of transcription by RNA polymerase II"/>
    <property type="evidence" value="ECO:0007669"/>
    <property type="project" value="UniProtKB-ARBA"/>
</dbReference>
<keyword evidence="6" id="KW-0539">Nucleus</keyword>
<feature type="domain" description="C2H2-type" evidence="9">
    <location>
        <begin position="196"/>
        <end position="232"/>
    </location>
</feature>
<feature type="domain" description="C2H2-type" evidence="9">
    <location>
        <begin position="73"/>
        <end position="102"/>
    </location>
</feature>
<name>A0A3D8REN5_9EURO</name>
<dbReference type="SUPFAM" id="SSF57667">
    <property type="entry name" value="beta-beta-alpha zinc fingers"/>
    <property type="match status" value="3"/>
</dbReference>
<dbReference type="AlphaFoldDB" id="A0A3D8REN5"/>
<dbReference type="InterPro" id="IPR036236">
    <property type="entry name" value="Znf_C2H2_sf"/>
</dbReference>
<proteinExistence type="predicted"/>
<evidence type="ECO:0000256" key="1">
    <source>
        <dbReference type="ARBA" id="ARBA00004123"/>
    </source>
</evidence>
<sequence>MGRKRSSSGDYPSPKRLQKQAADETDPIYEEPHSDDDYSPDDASVTSSLHDTPATPFSTASTSVRYPSELKTHRCPFEGCTKAFNRPARLQEHLRSHNNERLFSCTYEGCDKTFLRVSHLNHHVKSAHTGIRDYVCDRPGCGKSFVTGSRLRRHLAAHDGQDKFRCTEYPPCNETFRKHSTLQKHVLSVHLKQKPFQCQHVDQQTGEKCLMAFESAGHLRAHESRVHTEKRFSCSECSQRVEDGSMIPPATFPTYSLLQAHIRTAHPPQCPHCSVTCSTARELRRHLEVAHGNVSLDDRRIFPCTVPGCDRSFTKKGNLTVHIRTVHDGEKRFVCGETDLSTSKRVTGWASADGCGKRYGSKLALEEHIRTAHMGFQNSKAERRQKLGQTKKPSSSNNNPTALAALTGEGYADETGRQIACFVEACPHRFHRNYDLWVHMGSKHNYAEDDIRDLFLQRALLGDGSEPVPADVFGIYGLEFDNEDLSYHQGSDLYGRVPTETAGHVQHQHQLPDPSIGSYVLSDTEYSMLPQSAPGFFDSDIMMQESISASKTQIPNPNNDDMMIDPFLDFGMVNS</sequence>
<dbReference type="GO" id="GO:0008270">
    <property type="term" value="F:zinc ion binding"/>
    <property type="evidence" value="ECO:0007669"/>
    <property type="project" value="UniProtKB-KW"/>
</dbReference>
<feature type="region of interest" description="Disordered" evidence="8">
    <location>
        <begin position="1"/>
        <end position="63"/>
    </location>
</feature>
<dbReference type="InterPro" id="IPR013087">
    <property type="entry name" value="Znf_C2H2_type"/>
</dbReference>
<keyword evidence="11" id="KW-1185">Reference proteome</keyword>
<organism evidence="10 11">
    <name type="scientific">Aspergillus mulundensis</name>
    <dbReference type="NCBI Taxonomy" id="1810919"/>
    <lineage>
        <taxon>Eukaryota</taxon>
        <taxon>Fungi</taxon>
        <taxon>Dikarya</taxon>
        <taxon>Ascomycota</taxon>
        <taxon>Pezizomycotina</taxon>
        <taxon>Eurotiomycetes</taxon>
        <taxon>Eurotiomycetidae</taxon>
        <taxon>Eurotiales</taxon>
        <taxon>Aspergillaceae</taxon>
        <taxon>Aspergillus</taxon>
        <taxon>Aspergillus subgen. Nidulantes</taxon>
    </lineage>
</organism>
<dbReference type="InterPro" id="IPR050329">
    <property type="entry name" value="GLI_C2H2-zinc-finger"/>
</dbReference>
<keyword evidence="5" id="KW-0862">Zinc</keyword>
<dbReference type="Proteomes" id="UP000256690">
    <property type="component" value="Unassembled WGS sequence"/>
</dbReference>
<dbReference type="GO" id="GO:0000978">
    <property type="term" value="F:RNA polymerase II cis-regulatory region sequence-specific DNA binding"/>
    <property type="evidence" value="ECO:0007669"/>
    <property type="project" value="TreeGrafter"/>
</dbReference>
<dbReference type="Pfam" id="PF00096">
    <property type="entry name" value="zf-C2H2"/>
    <property type="match status" value="3"/>
</dbReference>
<evidence type="ECO:0000256" key="2">
    <source>
        <dbReference type="ARBA" id="ARBA00022723"/>
    </source>
</evidence>
<evidence type="ECO:0000313" key="11">
    <source>
        <dbReference type="Proteomes" id="UP000256690"/>
    </source>
</evidence>
<dbReference type="GO" id="GO:0000981">
    <property type="term" value="F:DNA-binding transcription factor activity, RNA polymerase II-specific"/>
    <property type="evidence" value="ECO:0007669"/>
    <property type="project" value="TreeGrafter"/>
</dbReference>
<evidence type="ECO:0000256" key="4">
    <source>
        <dbReference type="ARBA" id="ARBA00022771"/>
    </source>
</evidence>
<protein>
    <recommendedName>
        <fullName evidence="9">C2H2-type domain-containing protein</fullName>
    </recommendedName>
</protein>
<dbReference type="SMART" id="SM00355">
    <property type="entry name" value="ZnF_C2H2"/>
    <property type="match status" value="10"/>
</dbReference>
<feature type="domain" description="C2H2-type" evidence="9">
    <location>
        <begin position="134"/>
        <end position="163"/>
    </location>
</feature>
<comment type="caution">
    <text evidence="10">The sequence shown here is derived from an EMBL/GenBank/DDBJ whole genome shotgun (WGS) entry which is preliminary data.</text>
</comment>
<keyword evidence="3" id="KW-0677">Repeat</keyword>
<evidence type="ECO:0000256" key="7">
    <source>
        <dbReference type="PROSITE-ProRule" id="PRU00042"/>
    </source>
</evidence>
<dbReference type="RefSeq" id="XP_026601743.1">
    <property type="nucleotide sequence ID" value="XM_026749711.1"/>
</dbReference>
<dbReference type="GeneID" id="38118065"/>
<dbReference type="OrthoDB" id="4748970at2759"/>
<feature type="region of interest" description="Disordered" evidence="8">
    <location>
        <begin position="376"/>
        <end position="401"/>
    </location>
</feature>
<keyword evidence="4 7" id="KW-0863">Zinc-finger</keyword>
<dbReference type="PANTHER" id="PTHR19818">
    <property type="entry name" value="ZINC FINGER PROTEIN ZIC AND GLI"/>
    <property type="match status" value="1"/>
</dbReference>
<feature type="compositionally biased region" description="Polar residues" evidence="8">
    <location>
        <begin position="387"/>
        <end position="401"/>
    </location>
</feature>
<evidence type="ECO:0000256" key="6">
    <source>
        <dbReference type="ARBA" id="ARBA00023242"/>
    </source>
</evidence>
<dbReference type="Gene3D" id="3.30.160.60">
    <property type="entry name" value="Classic Zinc Finger"/>
    <property type="match status" value="6"/>
</dbReference>
<dbReference type="PROSITE" id="PS00028">
    <property type="entry name" value="ZINC_FINGER_C2H2_1"/>
    <property type="match status" value="4"/>
</dbReference>
<dbReference type="FunFam" id="3.30.160.60:FF:001102">
    <property type="entry name" value="Transcription factor IIIA"/>
    <property type="match status" value="1"/>
</dbReference>
<evidence type="ECO:0000259" key="9">
    <source>
        <dbReference type="PROSITE" id="PS50157"/>
    </source>
</evidence>
<dbReference type="PANTHER" id="PTHR19818:SF139">
    <property type="entry name" value="PAIR-RULE PROTEIN ODD-PAIRED"/>
    <property type="match status" value="1"/>
</dbReference>
<feature type="domain" description="C2H2-type" evidence="9">
    <location>
        <begin position="103"/>
        <end position="133"/>
    </location>
</feature>
<keyword evidence="2" id="KW-0479">Metal-binding</keyword>
<dbReference type="PROSITE" id="PS50157">
    <property type="entry name" value="ZINC_FINGER_C2H2_2"/>
    <property type="match status" value="6"/>
</dbReference>
<evidence type="ECO:0000256" key="5">
    <source>
        <dbReference type="ARBA" id="ARBA00022833"/>
    </source>
</evidence>
<feature type="domain" description="C2H2-type" evidence="9">
    <location>
        <begin position="302"/>
        <end position="332"/>
    </location>
</feature>